<accession>A0A1I5AAN8</accession>
<dbReference type="InterPro" id="IPR003317">
    <property type="entry name" value="Cyt-d_oxidase_su2"/>
</dbReference>
<keyword evidence="3" id="KW-1003">Cell membrane</keyword>
<evidence type="ECO:0000313" key="8">
    <source>
        <dbReference type="EMBL" id="SFN59512.1"/>
    </source>
</evidence>
<keyword evidence="4 7" id="KW-0812">Transmembrane</keyword>
<feature type="transmembrane region" description="Helical" evidence="7">
    <location>
        <begin position="148"/>
        <end position="171"/>
    </location>
</feature>
<organism evidence="8 9">
    <name type="scientific">Candidatus Pantoea varia</name>
    <dbReference type="NCBI Taxonomy" id="1881036"/>
    <lineage>
        <taxon>Bacteria</taxon>
        <taxon>Pseudomonadati</taxon>
        <taxon>Pseudomonadota</taxon>
        <taxon>Gammaproteobacteria</taxon>
        <taxon>Enterobacterales</taxon>
        <taxon>Erwiniaceae</taxon>
        <taxon>Pantoea</taxon>
    </lineage>
</organism>
<dbReference type="PANTHER" id="PTHR43141:SF4">
    <property type="entry name" value="CYTOCHROME BD2 SUBUNIT II"/>
    <property type="match status" value="1"/>
</dbReference>
<evidence type="ECO:0000256" key="4">
    <source>
        <dbReference type="ARBA" id="ARBA00022692"/>
    </source>
</evidence>
<evidence type="ECO:0000256" key="5">
    <source>
        <dbReference type="ARBA" id="ARBA00022989"/>
    </source>
</evidence>
<dbReference type="RefSeq" id="WP_090963103.1">
    <property type="nucleotide sequence ID" value="NZ_FOVG01000001.1"/>
</dbReference>
<feature type="transmembrane region" description="Helical" evidence="7">
    <location>
        <begin position="6"/>
        <end position="34"/>
    </location>
</feature>
<feature type="transmembrane region" description="Helical" evidence="7">
    <location>
        <begin position="241"/>
        <end position="264"/>
    </location>
</feature>
<dbReference type="AlphaFoldDB" id="A0A1I5AAN8"/>
<keyword evidence="5 7" id="KW-1133">Transmembrane helix</keyword>
<evidence type="ECO:0000313" key="9">
    <source>
        <dbReference type="Proteomes" id="UP000198968"/>
    </source>
</evidence>
<name>A0A1I5AAN8_9GAMM</name>
<feature type="transmembrane region" description="Helical" evidence="7">
    <location>
        <begin position="214"/>
        <end position="234"/>
    </location>
</feature>
<gene>
    <name evidence="8" type="ORF">SAMN05428971_1964</name>
</gene>
<feature type="transmembrane region" description="Helical" evidence="7">
    <location>
        <begin position="284"/>
        <end position="306"/>
    </location>
</feature>
<sequence length="311" mass="34650">MADLSAMIICLSLLLYLLLDGTDLGVGMLFFWFHDDQQRELMTHSILPVWDANETWLVLAAGGLLALFPPVYSLLLSELSAPLFTMLLALVMRAMALEYRARSSTRLRRWLDPIMASCSALATFIQGWCAGMIISAQPQTGLPDGLSLVPLMSGVGLMAINSLLACCWIGWRIGDSVQPLAEAQSWLWWLLALIIFLFELYFNADIWHQSWQRPLGKVAGVAVVTLWIVLPITLWRARPLLQLIVALMLIGAVFIGLLCGLYPWLVPYQFAINESASSPVTQGFVLVGAAIAMPLTVLYHSWAFWVERRAK</sequence>
<comment type="subcellular location">
    <subcellularLocation>
        <location evidence="1">Cell membrane</location>
        <topology evidence="1">Multi-pass membrane protein</topology>
    </subcellularLocation>
</comment>
<proteinExistence type="inferred from homology"/>
<feature type="transmembrane region" description="Helical" evidence="7">
    <location>
        <begin position="183"/>
        <end position="202"/>
    </location>
</feature>
<evidence type="ECO:0000256" key="6">
    <source>
        <dbReference type="ARBA" id="ARBA00023136"/>
    </source>
</evidence>
<evidence type="ECO:0000256" key="3">
    <source>
        <dbReference type="ARBA" id="ARBA00022475"/>
    </source>
</evidence>
<dbReference type="PANTHER" id="PTHR43141">
    <property type="entry name" value="CYTOCHROME BD2 SUBUNIT II"/>
    <property type="match status" value="1"/>
</dbReference>
<protein>
    <submittedName>
        <fullName evidence="8">Cytochrome d ubiquinol oxidase subunit II</fullName>
    </submittedName>
</protein>
<keyword evidence="9" id="KW-1185">Reference proteome</keyword>
<evidence type="ECO:0000256" key="1">
    <source>
        <dbReference type="ARBA" id="ARBA00004651"/>
    </source>
</evidence>
<evidence type="ECO:0000256" key="2">
    <source>
        <dbReference type="ARBA" id="ARBA00007543"/>
    </source>
</evidence>
<dbReference type="GO" id="GO:0070069">
    <property type="term" value="C:cytochrome complex"/>
    <property type="evidence" value="ECO:0007669"/>
    <property type="project" value="TreeGrafter"/>
</dbReference>
<dbReference type="GO" id="GO:0009055">
    <property type="term" value="F:electron transfer activity"/>
    <property type="evidence" value="ECO:0007669"/>
    <property type="project" value="TreeGrafter"/>
</dbReference>
<dbReference type="GO" id="GO:0016682">
    <property type="term" value="F:oxidoreductase activity, acting on diphenols and related substances as donors, oxygen as acceptor"/>
    <property type="evidence" value="ECO:0007669"/>
    <property type="project" value="TreeGrafter"/>
</dbReference>
<dbReference type="Proteomes" id="UP000198968">
    <property type="component" value="Unassembled WGS sequence"/>
</dbReference>
<evidence type="ECO:0000256" key="7">
    <source>
        <dbReference type="SAM" id="Phobius"/>
    </source>
</evidence>
<dbReference type="EMBL" id="FOVG01000001">
    <property type="protein sequence ID" value="SFN59512.1"/>
    <property type="molecule type" value="Genomic_DNA"/>
</dbReference>
<feature type="transmembrane region" description="Helical" evidence="7">
    <location>
        <begin position="81"/>
        <end position="101"/>
    </location>
</feature>
<keyword evidence="6 7" id="KW-0472">Membrane</keyword>
<dbReference type="GO" id="GO:0019646">
    <property type="term" value="P:aerobic electron transport chain"/>
    <property type="evidence" value="ECO:0007669"/>
    <property type="project" value="TreeGrafter"/>
</dbReference>
<comment type="similarity">
    <text evidence="2">Belongs to the cytochrome ubiquinol oxidase subunit 2 family.</text>
</comment>
<feature type="transmembrane region" description="Helical" evidence="7">
    <location>
        <begin position="113"/>
        <end position="136"/>
    </location>
</feature>
<dbReference type="OrthoDB" id="9776710at2"/>
<dbReference type="GO" id="GO:0005886">
    <property type="term" value="C:plasma membrane"/>
    <property type="evidence" value="ECO:0007669"/>
    <property type="project" value="UniProtKB-SubCell"/>
</dbReference>
<reference evidence="9" key="1">
    <citation type="submission" date="2016-10" db="EMBL/GenBank/DDBJ databases">
        <authorList>
            <person name="Varghese N."/>
            <person name="Submissions S."/>
        </authorList>
    </citation>
    <scope>NUCLEOTIDE SEQUENCE [LARGE SCALE GENOMIC DNA]</scope>
    <source>
        <strain evidence="9">OV426</strain>
    </source>
</reference>
<dbReference type="Pfam" id="PF02322">
    <property type="entry name" value="Cyt_bd_oxida_II"/>
    <property type="match status" value="1"/>
</dbReference>